<reference evidence="2" key="1">
    <citation type="submission" date="2020-02" db="EMBL/GenBank/DDBJ databases">
        <authorList>
            <person name="Meier V. D."/>
        </authorList>
    </citation>
    <scope>NUCLEOTIDE SEQUENCE</scope>
    <source>
        <strain evidence="2">AVDCRST_MAG83</strain>
    </source>
</reference>
<feature type="non-terminal residue" evidence="2">
    <location>
        <position position="1"/>
    </location>
</feature>
<sequence length="46" mass="5532">GIPTEILRRSCGYPEHRRRERRSRPFPPPPKRLGNLYQWGGNRSRM</sequence>
<evidence type="ECO:0000256" key="1">
    <source>
        <dbReference type="SAM" id="MobiDB-lite"/>
    </source>
</evidence>
<evidence type="ECO:0000313" key="2">
    <source>
        <dbReference type="EMBL" id="CAA9276255.1"/>
    </source>
</evidence>
<dbReference type="EMBL" id="CADCTE010000197">
    <property type="protein sequence ID" value="CAA9276255.1"/>
    <property type="molecule type" value="Genomic_DNA"/>
</dbReference>
<dbReference type="AlphaFoldDB" id="A0A6J4JFU1"/>
<name>A0A6J4JFU1_9MICC</name>
<feature type="non-terminal residue" evidence="2">
    <location>
        <position position="46"/>
    </location>
</feature>
<feature type="region of interest" description="Disordered" evidence="1">
    <location>
        <begin position="1"/>
        <end position="46"/>
    </location>
</feature>
<organism evidence="2">
    <name type="scientific">uncultured Arthrobacter sp</name>
    <dbReference type="NCBI Taxonomy" id="114050"/>
    <lineage>
        <taxon>Bacteria</taxon>
        <taxon>Bacillati</taxon>
        <taxon>Actinomycetota</taxon>
        <taxon>Actinomycetes</taxon>
        <taxon>Micrococcales</taxon>
        <taxon>Micrococcaceae</taxon>
        <taxon>Arthrobacter</taxon>
        <taxon>environmental samples</taxon>
    </lineage>
</organism>
<gene>
    <name evidence="2" type="ORF">AVDCRST_MAG83-3574</name>
</gene>
<proteinExistence type="predicted"/>
<accession>A0A6J4JFU1</accession>
<protein>
    <submittedName>
        <fullName evidence="2">Uncharacterized protein</fullName>
    </submittedName>
</protein>